<sequence length="224" mass="24923">MGKSALLRQHSHGKNAAQIIKAAIKVIEYVKSQDLEVRFSTEDSFRSNLVEILSVYKTVDKTRVNTCDIETHFHDDTGCATANVYTALEAGAIHINVTVLSIGERNSITPLGGFIASMIVQNRKYVTIKFCAFTYKSGYHTKGVLSHPSNYEIINPEDFVMTQYVHFESKLTGWHAVKTRVSQLGLDMPDDQTEKIKTLADICLLSIEDVDSNIPSLHAGESQD</sequence>
<reference evidence="1 2" key="1">
    <citation type="journal article" date="2020" name="Phytopathology">
        <title>Genome Sequence Resources of Colletotrichum truncatum, C. plurivorum, C. musicola, and C. sojae: Four Species Pathogenic to Soybean (Glycine max).</title>
        <authorList>
            <person name="Rogerio F."/>
            <person name="Boufleur T.R."/>
            <person name="Ciampi-Guillardi M."/>
            <person name="Sukno S.A."/>
            <person name="Thon M.R."/>
            <person name="Massola Junior N.S."/>
            <person name="Baroncelli R."/>
        </authorList>
    </citation>
    <scope>NUCLEOTIDE SEQUENCE [LARGE SCALE GENOMIC DNA]</scope>
    <source>
        <strain evidence="1 2">CMES1059</strain>
    </source>
</reference>
<dbReference type="Proteomes" id="UP000805649">
    <property type="component" value="Unassembled WGS sequence"/>
</dbReference>
<evidence type="ECO:0000313" key="2">
    <source>
        <dbReference type="Proteomes" id="UP000805649"/>
    </source>
</evidence>
<proteinExistence type="predicted"/>
<accession>A0ACC3YDQ4</accession>
<dbReference type="EMBL" id="VUJX02000013">
    <property type="protein sequence ID" value="KAL0929955.1"/>
    <property type="molecule type" value="Genomic_DNA"/>
</dbReference>
<organism evidence="1 2">
    <name type="scientific">Colletotrichum truncatum</name>
    <name type="common">Anthracnose fungus</name>
    <name type="synonym">Colletotrichum capsici</name>
    <dbReference type="NCBI Taxonomy" id="5467"/>
    <lineage>
        <taxon>Eukaryota</taxon>
        <taxon>Fungi</taxon>
        <taxon>Dikarya</taxon>
        <taxon>Ascomycota</taxon>
        <taxon>Pezizomycotina</taxon>
        <taxon>Sordariomycetes</taxon>
        <taxon>Hypocreomycetidae</taxon>
        <taxon>Glomerellales</taxon>
        <taxon>Glomerellaceae</taxon>
        <taxon>Colletotrichum</taxon>
        <taxon>Colletotrichum truncatum species complex</taxon>
    </lineage>
</organism>
<protein>
    <submittedName>
        <fullName evidence="1">ABC multidrug transporter</fullName>
    </submittedName>
</protein>
<gene>
    <name evidence="1" type="ORF">CTRU02_215164</name>
</gene>
<name>A0ACC3YDQ4_COLTU</name>
<keyword evidence="2" id="KW-1185">Reference proteome</keyword>
<evidence type="ECO:0000313" key="1">
    <source>
        <dbReference type="EMBL" id="KAL0929955.1"/>
    </source>
</evidence>
<comment type="caution">
    <text evidence="1">The sequence shown here is derived from an EMBL/GenBank/DDBJ whole genome shotgun (WGS) entry which is preliminary data.</text>
</comment>